<dbReference type="EMBL" id="SMKU01000192">
    <property type="protein sequence ID" value="TDD77932.1"/>
    <property type="molecule type" value="Genomic_DNA"/>
</dbReference>
<evidence type="ECO:0000313" key="4">
    <source>
        <dbReference type="Proteomes" id="UP000294513"/>
    </source>
</evidence>
<name>A0A4R5B473_9ACTN</name>
<dbReference type="GO" id="GO:0008908">
    <property type="term" value="F:isochorismatase activity"/>
    <property type="evidence" value="ECO:0007669"/>
    <property type="project" value="InterPro"/>
</dbReference>
<dbReference type="PIRSF" id="PIRSF001111">
    <property type="entry name" value="Isochorismatase"/>
    <property type="match status" value="1"/>
</dbReference>
<protein>
    <submittedName>
        <fullName evidence="3">Isochorismatase family protein</fullName>
    </submittedName>
</protein>
<dbReference type="InterPro" id="IPR050272">
    <property type="entry name" value="Isochorismatase-like_hydrls"/>
</dbReference>
<keyword evidence="4" id="KW-1185">Reference proteome</keyword>
<dbReference type="InterPro" id="IPR016291">
    <property type="entry name" value="Isochorismatase"/>
</dbReference>
<dbReference type="SUPFAM" id="SSF52499">
    <property type="entry name" value="Isochorismatase-like hydrolases"/>
    <property type="match status" value="1"/>
</dbReference>
<feature type="domain" description="Isochorismatase-like" evidence="2">
    <location>
        <begin position="30"/>
        <end position="201"/>
    </location>
</feature>
<gene>
    <name evidence="3" type="ORF">E1298_29185</name>
</gene>
<dbReference type="InterPro" id="IPR036380">
    <property type="entry name" value="Isochorismatase-like_sf"/>
</dbReference>
<dbReference type="RefSeq" id="WP_131898861.1">
    <property type="nucleotide sequence ID" value="NZ_SMKU01000192.1"/>
</dbReference>
<dbReference type="Pfam" id="PF00857">
    <property type="entry name" value="Isochorismatase"/>
    <property type="match status" value="1"/>
</dbReference>
<accession>A0A4R5B473</accession>
<comment type="caution">
    <text evidence="3">The sequence shown here is derived from an EMBL/GenBank/DDBJ whole genome shotgun (WGS) entry which is preliminary data.</text>
</comment>
<evidence type="ECO:0000259" key="2">
    <source>
        <dbReference type="Pfam" id="PF00857"/>
    </source>
</evidence>
<feature type="non-terminal residue" evidence="3">
    <location>
        <position position="213"/>
    </location>
</feature>
<organism evidence="3 4">
    <name type="scientific">Actinomadura rubrisoli</name>
    <dbReference type="NCBI Taxonomy" id="2530368"/>
    <lineage>
        <taxon>Bacteria</taxon>
        <taxon>Bacillati</taxon>
        <taxon>Actinomycetota</taxon>
        <taxon>Actinomycetes</taxon>
        <taxon>Streptosporangiales</taxon>
        <taxon>Thermomonosporaceae</taxon>
        <taxon>Actinomadura</taxon>
    </lineage>
</organism>
<dbReference type="Proteomes" id="UP000294513">
    <property type="component" value="Unassembled WGS sequence"/>
</dbReference>
<dbReference type="OrthoDB" id="5794853at2"/>
<dbReference type="PANTHER" id="PTHR43540:SF3">
    <property type="entry name" value="ENTEROBACTIN SYNTHASE COMPONENT B"/>
    <property type="match status" value="1"/>
</dbReference>
<dbReference type="PANTHER" id="PTHR43540">
    <property type="entry name" value="PEROXYUREIDOACRYLATE/UREIDOACRYLATE AMIDOHYDROLASE-RELATED"/>
    <property type="match status" value="1"/>
</dbReference>
<dbReference type="Gene3D" id="3.40.50.850">
    <property type="entry name" value="Isochorismatase-like"/>
    <property type="match status" value="1"/>
</dbReference>
<dbReference type="AlphaFoldDB" id="A0A4R5B473"/>
<evidence type="ECO:0000313" key="3">
    <source>
        <dbReference type="EMBL" id="TDD77932.1"/>
    </source>
</evidence>
<dbReference type="InterPro" id="IPR000868">
    <property type="entry name" value="Isochorismatase-like_dom"/>
</dbReference>
<sequence>MGLPRIASYPMPGTLPANRVTWTADPSRAVLLIHDMQNYFVDAFAPAASPIPELLANIIALRTRCASLGIPVVYSAQPGAQSAEQRGLLQDFWGAGIPADPRAAEIIAPLRPAASDIRLTKWRYSAFQRTSLDDVLAALQRDQLIITGVYAHIGCLMTACEAFMRDIEAFFVADGTADFSADHHASALTYAAERCAVTLSTGDLLSMLTHRPS</sequence>
<evidence type="ECO:0000256" key="1">
    <source>
        <dbReference type="ARBA" id="ARBA00022801"/>
    </source>
</evidence>
<keyword evidence="1" id="KW-0378">Hydrolase</keyword>
<dbReference type="PRINTS" id="PR01398">
    <property type="entry name" value="ISCHRISMTASE"/>
</dbReference>
<proteinExistence type="predicted"/>
<reference evidence="3 4" key="1">
    <citation type="submission" date="2019-03" db="EMBL/GenBank/DDBJ databases">
        <title>Draft genome sequences of novel Actinobacteria.</title>
        <authorList>
            <person name="Sahin N."/>
            <person name="Ay H."/>
            <person name="Saygin H."/>
        </authorList>
    </citation>
    <scope>NUCLEOTIDE SEQUENCE [LARGE SCALE GENOMIC DNA]</scope>
    <source>
        <strain evidence="3 4">H3C3</strain>
    </source>
</reference>